<reference evidence="1" key="1">
    <citation type="journal article" date="2015" name="Nature">
        <title>Complex archaea that bridge the gap between prokaryotes and eukaryotes.</title>
        <authorList>
            <person name="Spang A."/>
            <person name="Saw J.H."/>
            <person name="Jorgensen S.L."/>
            <person name="Zaremba-Niedzwiedzka K."/>
            <person name="Martijn J."/>
            <person name="Lind A.E."/>
            <person name="van Eijk R."/>
            <person name="Schleper C."/>
            <person name="Guy L."/>
            <person name="Ettema T.J."/>
        </authorList>
    </citation>
    <scope>NUCLEOTIDE SEQUENCE</scope>
</reference>
<protein>
    <submittedName>
        <fullName evidence="1">Uncharacterized protein</fullName>
    </submittedName>
</protein>
<comment type="caution">
    <text evidence="1">The sequence shown here is derived from an EMBL/GenBank/DDBJ whole genome shotgun (WGS) entry which is preliminary data.</text>
</comment>
<dbReference type="AlphaFoldDB" id="A0A0F9UDB7"/>
<name>A0A0F9UDB7_9ZZZZ</name>
<accession>A0A0F9UDB7</accession>
<dbReference type="EMBL" id="LAZR01000105">
    <property type="protein sequence ID" value="KKN91180.1"/>
    <property type="molecule type" value="Genomic_DNA"/>
</dbReference>
<proteinExistence type="predicted"/>
<evidence type="ECO:0000313" key="1">
    <source>
        <dbReference type="EMBL" id="KKN91180.1"/>
    </source>
</evidence>
<gene>
    <name evidence="1" type="ORF">LCGC14_0220460</name>
</gene>
<organism evidence="1">
    <name type="scientific">marine sediment metagenome</name>
    <dbReference type="NCBI Taxonomy" id="412755"/>
    <lineage>
        <taxon>unclassified sequences</taxon>
        <taxon>metagenomes</taxon>
        <taxon>ecological metagenomes</taxon>
    </lineage>
</organism>
<sequence>MVERKPKPGDTIKIILPGNHNGEVHTVVEHPRGENNSNSNMVWIKRLLNPPTWLYPGDCEIVELATRHKSTVNNSVDVD</sequence>